<evidence type="ECO:0000256" key="5">
    <source>
        <dbReference type="PIRSR" id="PIRSR600821-50"/>
    </source>
</evidence>
<organism evidence="8 9">
    <name type="scientific">candidate division TA06 bacterium DG_26</name>
    <dbReference type="NCBI Taxonomy" id="1703771"/>
    <lineage>
        <taxon>Bacteria</taxon>
        <taxon>Bacteria division TA06</taxon>
    </lineage>
</organism>
<dbReference type="InterPro" id="IPR009006">
    <property type="entry name" value="Ala_racemase/Decarboxylase_C"/>
</dbReference>
<dbReference type="EC" id="5.1.1.1" evidence="4"/>
<dbReference type="InterPro" id="IPR001608">
    <property type="entry name" value="Ala_racemase_N"/>
</dbReference>
<evidence type="ECO:0000256" key="1">
    <source>
        <dbReference type="ARBA" id="ARBA00001933"/>
    </source>
</evidence>
<comment type="similarity">
    <text evidence="4">Belongs to the alanine racemase family.</text>
</comment>
<comment type="caution">
    <text evidence="8">The sequence shown here is derived from an EMBL/GenBank/DDBJ whole genome shotgun (WGS) entry which is preliminary data.</text>
</comment>
<dbReference type="GO" id="GO:0030632">
    <property type="term" value="P:D-alanine biosynthetic process"/>
    <property type="evidence" value="ECO:0007669"/>
    <property type="project" value="UniProtKB-UniRule"/>
</dbReference>
<dbReference type="Pfam" id="PF01168">
    <property type="entry name" value="Ala_racemase_N"/>
    <property type="match status" value="1"/>
</dbReference>
<dbReference type="PANTHER" id="PTHR30511:SF0">
    <property type="entry name" value="ALANINE RACEMASE, CATABOLIC-RELATED"/>
    <property type="match status" value="1"/>
</dbReference>
<dbReference type="PATRIC" id="fig|1703771.3.peg.1050"/>
<dbReference type="GO" id="GO:0009252">
    <property type="term" value="P:peptidoglycan biosynthetic process"/>
    <property type="evidence" value="ECO:0007669"/>
    <property type="project" value="TreeGrafter"/>
</dbReference>
<dbReference type="PROSITE" id="PS00395">
    <property type="entry name" value="ALANINE_RACEMASE"/>
    <property type="match status" value="1"/>
</dbReference>
<evidence type="ECO:0000313" key="8">
    <source>
        <dbReference type="EMBL" id="KPJ50173.1"/>
    </source>
</evidence>
<evidence type="ECO:0000259" key="7">
    <source>
        <dbReference type="SMART" id="SM01005"/>
    </source>
</evidence>
<dbReference type="Gene3D" id="3.20.20.10">
    <property type="entry name" value="Alanine racemase"/>
    <property type="match status" value="1"/>
</dbReference>
<evidence type="ECO:0000256" key="4">
    <source>
        <dbReference type="HAMAP-Rule" id="MF_01201"/>
    </source>
</evidence>
<keyword evidence="3 4" id="KW-0413">Isomerase</keyword>
<dbReference type="GO" id="GO:0030170">
    <property type="term" value="F:pyridoxal phosphate binding"/>
    <property type="evidence" value="ECO:0007669"/>
    <property type="project" value="UniProtKB-UniRule"/>
</dbReference>
<dbReference type="InterPro" id="IPR020622">
    <property type="entry name" value="Ala_racemase_pyridoxalP-BS"/>
</dbReference>
<dbReference type="EMBL" id="LIZT01000029">
    <property type="protein sequence ID" value="KPJ50173.1"/>
    <property type="molecule type" value="Genomic_DNA"/>
</dbReference>
<dbReference type="UniPathway" id="UPA00042">
    <property type="reaction ID" value="UER00497"/>
</dbReference>
<feature type="domain" description="Alanine racemase C-terminal" evidence="7">
    <location>
        <begin position="245"/>
        <end position="373"/>
    </location>
</feature>
<dbReference type="NCBIfam" id="TIGR00492">
    <property type="entry name" value="alr"/>
    <property type="match status" value="1"/>
</dbReference>
<dbReference type="SUPFAM" id="SSF50621">
    <property type="entry name" value="Alanine racemase C-terminal domain-like"/>
    <property type="match status" value="1"/>
</dbReference>
<keyword evidence="2 4" id="KW-0663">Pyridoxal phosphate</keyword>
<dbReference type="SUPFAM" id="SSF51419">
    <property type="entry name" value="PLP-binding barrel"/>
    <property type="match status" value="1"/>
</dbReference>
<comment type="cofactor">
    <cofactor evidence="1 4 5">
        <name>pyridoxal 5'-phosphate</name>
        <dbReference type="ChEBI" id="CHEBI:597326"/>
    </cofactor>
</comment>
<dbReference type="PRINTS" id="PR00992">
    <property type="entry name" value="ALARACEMASE"/>
</dbReference>
<dbReference type="GO" id="GO:0008784">
    <property type="term" value="F:alanine racemase activity"/>
    <property type="evidence" value="ECO:0007669"/>
    <property type="project" value="UniProtKB-UniRule"/>
</dbReference>
<dbReference type="FunFam" id="3.20.20.10:FF:000002">
    <property type="entry name" value="Alanine racemase"/>
    <property type="match status" value="1"/>
</dbReference>
<gene>
    <name evidence="8" type="ORF">AMJ40_03650</name>
</gene>
<evidence type="ECO:0000313" key="9">
    <source>
        <dbReference type="Proteomes" id="UP000051124"/>
    </source>
</evidence>
<evidence type="ECO:0000256" key="6">
    <source>
        <dbReference type="PIRSR" id="PIRSR600821-52"/>
    </source>
</evidence>
<dbReference type="InterPro" id="IPR011079">
    <property type="entry name" value="Ala_racemase_C"/>
</dbReference>
<dbReference type="Gene3D" id="2.40.37.10">
    <property type="entry name" value="Lyase, Ornithine Decarboxylase, Chain A, domain 1"/>
    <property type="match status" value="1"/>
</dbReference>
<comment type="pathway">
    <text evidence="4">Amino-acid biosynthesis; D-alanine biosynthesis; D-alanine from L-alanine: step 1/1.</text>
</comment>
<evidence type="ECO:0000256" key="2">
    <source>
        <dbReference type="ARBA" id="ARBA00022898"/>
    </source>
</evidence>
<feature type="active site" description="Proton acceptor; specific for D-alanine" evidence="4">
    <location>
        <position position="41"/>
    </location>
</feature>
<name>A0A0S7WJ23_UNCT6</name>
<sequence>MKGVNHNGRAWVEIDLDRLSRNYRTVKDLVGRDCKILVAVKADAYGHGAVEISKTLQEDGVDMLGVASVDEALELTRGGIHCPIVILSPTVVDLAPVIVENDFRINVSNMAYAQHLSRTALAMGTRARVHVEIDTGMGRTGVLWREGLEFINAIAELEGIALEGIFTHFAVADEDRQYTEEQVEKFSHLLERIEKHGIRIPLTHCANSAGILDYPSSYLNMVRPGLVIYGLFPSSTPRPRGISPIMSFRTRIVHIQNVPRGTSISYGRTFLTERDSTIATISVGYGDGYSRRLSNQGEVIVRGKRARIVGTVCMDLTMVDCTHFDGVRLGDEVTLIGRDGTEEITPDEIAGLIGTISYEVTSSIGPRVPRVFVRNGAPQRVKSLLGNEDCVFSTRHD</sequence>
<dbReference type="CDD" id="cd00430">
    <property type="entry name" value="PLPDE_III_AR"/>
    <property type="match status" value="1"/>
</dbReference>
<dbReference type="Pfam" id="PF00842">
    <property type="entry name" value="Ala_racemase_C"/>
    <property type="match status" value="1"/>
</dbReference>
<proteinExistence type="inferred from homology"/>
<feature type="active site" description="Proton acceptor; specific for L-alanine" evidence="4">
    <location>
        <position position="266"/>
    </location>
</feature>
<accession>A0A0S7WJ23</accession>
<feature type="modified residue" description="N6-(pyridoxal phosphate)lysine" evidence="4 5">
    <location>
        <position position="41"/>
    </location>
</feature>
<evidence type="ECO:0000256" key="3">
    <source>
        <dbReference type="ARBA" id="ARBA00023235"/>
    </source>
</evidence>
<feature type="binding site" evidence="4 6">
    <location>
        <position position="139"/>
    </location>
    <ligand>
        <name>substrate</name>
    </ligand>
</feature>
<comment type="catalytic activity">
    <reaction evidence="4">
        <text>L-alanine = D-alanine</text>
        <dbReference type="Rhea" id="RHEA:20249"/>
        <dbReference type="ChEBI" id="CHEBI:57416"/>
        <dbReference type="ChEBI" id="CHEBI:57972"/>
        <dbReference type="EC" id="5.1.1.1"/>
    </reaction>
</comment>
<protein>
    <recommendedName>
        <fullName evidence="4">Alanine racemase</fullName>
        <ecNumber evidence="4">5.1.1.1</ecNumber>
    </recommendedName>
</protein>
<dbReference type="InterPro" id="IPR000821">
    <property type="entry name" value="Ala_racemase"/>
</dbReference>
<dbReference type="AlphaFoldDB" id="A0A0S7WJ23"/>
<dbReference type="Proteomes" id="UP000051124">
    <property type="component" value="Unassembled WGS sequence"/>
</dbReference>
<comment type="function">
    <text evidence="4">Catalyzes the interconversion of L-alanine and D-alanine. May also act on other amino acids.</text>
</comment>
<dbReference type="InterPro" id="IPR029066">
    <property type="entry name" value="PLP-binding_barrel"/>
</dbReference>
<dbReference type="PANTHER" id="PTHR30511">
    <property type="entry name" value="ALANINE RACEMASE"/>
    <property type="match status" value="1"/>
</dbReference>
<dbReference type="HAMAP" id="MF_01201">
    <property type="entry name" value="Ala_racemase"/>
    <property type="match status" value="1"/>
</dbReference>
<feature type="binding site" evidence="4 6">
    <location>
        <position position="314"/>
    </location>
    <ligand>
        <name>substrate</name>
    </ligand>
</feature>
<reference evidence="8 9" key="1">
    <citation type="journal article" date="2015" name="Microbiome">
        <title>Genomic resolution of linkages in carbon, nitrogen, and sulfur cycling among widespread estuary sediment bacteria.</title>
        <authorList>
            <person name="Baker B.J."/>
            <person name="Lazar C.S."/>
            <person name="Teske A.P."/>
            <person name="Dick G.J."/>
        </authorList>
    </citation>
    <scope>NUCLEOTIDE SEQUENCE [LARGE SCALE GENOMIC DNA]</scope>
    <source>
        <strain evidence="8">DG_26</strain>
    </source>
</reference>
<dbReference type="SMART" id="SM01005">
    <property type="entry name" value="Ala_racemase_C"/>
    <property type="match status" value="1"/>
</dbReference>
<dbReference type="GO" id="GO:0005829">
    <property type="term" value="C:cytosol"/>
    <property type="evidence" value="ECO:0007669"/>
    <property type="project" value="TreeGrafter"/>
</dbReference>